<evidence type="ECO:0000256" key="5">
    <source>
        <dbReference type="ARBA" id="ARBA00023002"/>
    </source>
</evidence>
<evidence type="ECO:0000256" key="8">
    <source>
        <dbReference type="SAM" id="SignalP"/>
    </source>
</evidence>
<comment type="caution">
    <text evidence="10">The sequence shown here is derived from an EMBL/GenBank/DDBJ whole genome shotgun (WGS) entry which is preliminary data.</text>
</comment>
<dbReference type="AlphaFoldDB" id="A0A934RCY9"/>
<evidence type="ECO:0000313" key="11">
    <source>
        <dbReference type="Proteomes" id="UP000658278"/>
    </source>
</evidence>
<accession>A0A934RCY9</accession>
<dbReference type="PROSITE" id="PS51007">
    <property type="entry name" value="CYTC"/>
    <property type="match status" value="2"/>
</dbReference>
<dbReference type="Gene3D" id="1.10.760.10">
    <property type="entry name" value="Cytochrome c-like domain"/>
    <property type="match status" value="2"/>
</dbReference>
<evidence type="ECO:0000256" key="4">
    <source>
        <dbReference type="ARBA" id="ARBA00022729"/>
    </source>
</evidence>
<dbReference type="PANTHER" id="PTHR30600">
    <property type="entry name" value="CYTOCHROME C PEROXIDASE-RELATED"/>
    <property type="match status" value="1"/>
</dbReference>
<keyword evidence="4 8" id="KW-0732">Signal</keyword>
<organism evidence="10 11">
    <name type="scientific">Haloferula rosea</name>
    <dbReference type="NCBI Taxonomy" id="490093"/>
    <lineage>
        <taxon>Bacteria</taxon>
        <taxon>Pseudomonadati</taxon>
        <taxon>Verrucomicrobiota</taxon>
        <taxon>Verrucomicrobiia</taxon>
        <taxon>Verrucomicrobiales</taxon>
        <taxon>Verrucomicrobiaceae</taxon>
        <taxon>Haloferula</taxon>
    </lineage>
</organism>
<keyword evidence="2 7" id="KW-0349">Heme</keyword>
<protein>
    <recommendedName>
        <fullName evidence="9">Cytochrome c domain-containing protein</fullName>
    </recommendedName>
</protein>
<proteinExistence type="predicted"/>
<evidence type="ECO:0000313" key="10">
    <source>
        <dbReference type="EMBL" id="MBK1827307.1"/>
    </source>
</evidence>
<evidence type="ECO:0000256" key="7">
    <source>
        <dbReference type="PROSITE-ProRule" id="PRU00433"/>
    </source>
</evidence>
<keyword evidence="5" id="KW-0560">Oxidoreductase</keyword>
<dbReference type="InterPro" id="IPR036909">
    <property type="entry name" value="Cyt_c-like_dom_sf"/>
</dbReference>
<dbReference type="InterPro" id="IPR009056">
    <property type="entry name" value="Cyt_c-like_dom"/>
</dbReference>
<dbReference type="Pfam" id="PF03150">
    <property type="entry name" value="CCP_MauG"/>
    <property type="match status" value="1"/>
</dbReference>
<comment type="subcellular location">
    <subcellularLocation>
        <location evidence="1">Cell envelope</location>
    </subcellularLocation>
</comment>
<evidence type="ECO:0000259" key="9">
    <source>
        <dbReference type="PROSITE" id="PS51007"/>
    </source>
</evidence>
<dbReference type="GO" id="GO:0009055">
    <property type="term" value="F:electron transfer activity"/>
    <property type="evidence" value="ECO:0007669"/>
    <property type="project" value="InterPro"/>
</dbReference>
<evidence type="ECO:0000256" key="1">
    <source>
        <dbReference type="ARBA" id="ARBA00004196"/>
    </source>
</evidence>
<keyword evidence="6 7" id="KW-0408">Iron</keyword>
<dbReference type="PANTHER" id="PTHR30600:SF10">
    <property type="entry name" value="BLL6722 PROTEIN"/>
    <property type="match status" value="1"/>
</dbReference>
<dbReference type="GO" id="GO:0046872">
    <property type="term" value="F:metal ion binding"/>
    <property type="evidence" value="ECO:0007669"/>
    <property type="project" value="UniProtKB-KW"/>
</dbReference>
<dbReference type="SUPFAM" id="SSF46626">
    <property type="entry name" value="Cytochrome c"/>
    <property type="match status" value="2"/>
</dbReference>
<keyword evidence="11" id="KW-1185">Reference proteome</keyword>
<dbReference type="Proteomes" id="UP000658278">
    <property type="component" value="Unassembled WGS sequence"/>
</dbReference>
<evidence type="ECO:0000256" key="2">
    <source>
        <dbReference type="ARBA" id="ARBA00022617"/>
    </source>
</evidence>
<dbReference type="RefSeq" id="WP_200278756.1">
    <property type="nucleotide sequence ID" value="NZ_JAENII010000006.1"/>
</dbReference>
<sequence>MTRKPLKLSVAVLACLGPASLAAVVGSGEGGTLDLTNPPNYANQPVPPYITRDNTPQGNEITDQGAMLGRVLFYDPRLSRNDSVSCASCHQQEHAFSDTSLSSQGVAGQTARHSMRLINPRFSNERRFFWDERAANLEVQSTQPIHDPVEMGFSGENGDPEFSELEAKLAAIEEYQVMFTAVYGDGGVTEERMQNALAQFIRSIQSFDSKYDEGRSQVPADGAPFPNFTPAENEGKRLFLAPPGGGPGPGPGSGAGCAACHQPPGFDIDPNSGHNGVTTSIGGGVDLTVTRAPSLRDLVAADGTPHGNFMHNGQFATIDEVIGHYNAIPEVRPRLDPRLAGPPGSGGQRLNLTAADRANLQAFLETLTGSNVYTDPKWSTPFDEQGELSIVVLPTDGLEISFSGAGESRQATILMFRGVPNVEYLFQSSHDLEAWGSTPVTAGSDGRISVTVEAPVSEGHCFYRFAYPVEDEAP</sequence>
<reference evidence="10" key="1">
    <citation type="submission" date="2021-01" db="EMBL/GenBank/DDBJ databases">
        <title>Modified the classification status of verrucomicrobia.</title>
        <authorList>
            <person name="Feng X."/>
        </authorList>
    </citation>
    <scope>NUCLEOTIDE SEQUENCE</scope>
    <source>
        <strain evidence="10">KCTC 22201</strain>
    </source>
</reference>
<evidence type="ECO:0000256" key="3">
    <source>
        <dbReference type="ARBA" id="ARBA00022723"/>
    </source>
</evidence>
<evidence type="ECO:0000256" key="6">
    <source>
        <dbReference type="ARBA" id="ARBA00023004"/>
    </source>
</evidence>
<gene>
    <name evidence="10" type="ORF">JIN81_09750</name>
</gene>
<dbReference type="GO" id="GO:0004130">
    <property type="term" value="F:cytochrome-c peroxidase activity"/>
    <property type="evidence" value="ECO:0007669"/>
    <property type="project" value="TreeGrafter"/>
</dbReference>
<name>A0A934RCY9_9BACT</name>
<dbReference type="GO" id="GO:0020037">
    <property type="term" value="F:heme binding"/>
    <property type="evidence" value="ECO:0007669"/>
    <property type="project" value="InterPro"/>
</dbReference>
<dbReference type="EMBL" id="JAENII010000006">
    <property type="protein sequence ID" value="MBK1827307.1"/>
    <property type="molecule type" value="Genomic_DNA"/>
</dbReference>
<dbReference type="GO" id="GO:0030313">
    <property type="term" value="C:cell envelope"/>
    <property type="evidence" value="ECO:0007669"/>
    <property type="project" value="UniProtKB-SubCell"/>
</dbReference>
<dbReference type="InterPro" id="IPR004852">
    <property type="entry name" value="Di-haem_cyt_c_peroxidsae"/>
</dbReference>
<dbReference type="InterPro" id="IPR051395">
    <property type="entry name" value="Cytochrome_c_Peroxidase/MauG"/>
</dbReference>
<feature type="signal peptide" evidence="8">
    <location>
        <begin position="1"/>
        <end position="22"/>
    </location>
</feature>
<keyword evidence="3 7" id="KW-0479">Metal-binding</keyword>
<feature type="domain" description="Cytochrome c" evidence="9">
    <location>
        <begin position="64"/>
        <end position="173"/>
    </location>
</feature>
<feature type="chain" id="PRO_5038059299" description="Cytochrome c domain-containing protein" evidence="8">
    <location>
        <begin position="23"/>
        <end position="474"/>
    </location>
</feature>
<feature type="domain" description="Cytochrome c" evidence="9">
    <location>
        <begin position="230"/>
        <end position="368"/>
    </location>
</feature>